<dbReference type="InterPro" id="IPR006976">
    <property type="entry name" value="VanZ-like"/>
</dbReference>
<dbReference type="AlphaFoldDB" id="A0A212JV30"/>
<keyword evidence="1" id="KW-0812">Transmembrane</keyword>
<feature type="transmembrane region" description="Helical" evidence="1">
    <location>
        <begin position="12"/>
        <end position="29"/>
    </location>
</feature>
<evidence type="ECO:0000313" key="3">
    <source>
        <dbReference type="EMBL" id="SBW03309.1"/>
    </source>
</evidence>
<proteinExistence type="predicted"/>
<organism evidence="3">
    <name type="scientific">uncultured Eubacteriales bacterium</name>
    <dbReference type="NCBI Taxonomy" id="172733"/>
    <lineage>
        <taxon>Bacteria</taxon>
        <taxon>Bacillati</taxon>
        <taxon>Bacillota</taxon>
        <taxon>Clostridia</taxon>
        <taxon>Eubacteriales</taxon>
        <taxon>environmental samples</taxon>
    </lineage>
</organism>
<reference evidence="3" key="1">
    <citation type="submission" date="2016-04" db="EMBL/GenBank/DDBJ databases">
        <authorList>
            <person name="Evans L.H."/>
            <person name="Alamgir A."/>
            <person name="Owens N."/>
            <person name="Weber N.D."/>
            <person name="Virtaneva K."/>
            <person name="Barbian K."/>
            <person name="Babar A."/>
            <person name="Rosenke K."/>
        </authorList>
    </citation>
    <scope>NUCLEOTIDE SEQUENCE</scope>
    <source>
        <strain evidence="3">86</strain>
    </source>
</reference>
<protein>
    <recommendedName>
        <fullName evidence="2">VanZ-like domain-containing protein</fullName>
    </recommendedName>
</protein>
<keyword evidence="1" id="KW-1133">Transmembrane helix</keyword>
<feature type="transmembrane region" description="Helical" evidence="1">
    <location>
        <begin position="163"/>
        <end position="183"/>
    </location>
</feature>
<dbReference type="InterPro" id="IPR053150">
    <property type="entry name" value="Teicoplanin_resist-assoc"/>
</dbReference>
<evidence type="ECO:0000256" key="1">
    <source>
        <dbReference type="SAM" id="Phobius"/>
    </source>
</evidence>
<dbReference type="PANTHER" id="PTHR36834">
    <property type="entry name" value="MEMBRANE PROTEIN-RELATED"/>
    <property type="match status" value="1"/>
</dbReference>
<dbReference type="Pfam" id="PF04892">
    <property type="entry name" value="VanZ"/>
    <property type="match status" value="1"/>
</dbReference>
<keyword evidence="1" id="KW-0472">Membrane</keyword>
<sequence>MGWYLQVTWDYVRQMLPCAILGAIGFFILRPLRKRELTEKGLRSGTGRESALFLFVIFSAGLAALTLFPAGFWVALSHGHLPQLFSFSSNGFYWTITIFTELLSGGSWRFFMLLGNIVLFMPFGFFPALVGDRPHCWKALATGLSVSAFIEVAQLFVGRSSDVNDIILNTFGALCGFWAYRLLKRLAPRFVSKFKLQATEVAYGREAGN</sequence>
<feature type="transmembrane region" description="Helical" evidence="1">
    <location>
        <begin position="110"/>
        <end position="130"/>
    </location>
</feature>
<evidence type="ECO:0000259" key="2">
    <source>
        <dbReference type="Pfam" id="PF04892"/>
    </source>
</evidence>
<feature type="transmembrane region" description="Helical" evidence="1">
    <location>
        <begin position="50"/>
        <end position="76"/>
    </location>
</feature>
<dbReference type="EMBL" id="FLUN01000001">
    <property type="protein sequence ID" value="SBW03309.1"/>
    <property type="molecule type" value="Genomic_DNA"/>
</dbReference>
<name>A0A212JV30_9FIRM</name>
<dbReference type="PANTHER" id="PTHR36834:SF1">
    <property type="entry name" value="INTEGRAL MEMBRANE PROTEIN"/>
    <property type="match status" value="1"/>
</dbReference>
<gene>
    <name evidence="3" type="ORF">KL86CLO1_11763</name>
</gene>
<feature type="domain" description="VanZ-like" evidence="2">
    <location>
        <begin position="55"/>
        <end position="183"/>
    </location>
</feature>
<feature type="transmembrane region" description="Helical" evidence="1">
    <location>
        <begin position="137"/>
        <end position="157"/>
    </location>
</feature>
<accession>A0A212JV30</accession>